<reference evidence="2" key="1">
    <citation type="journal article" date="2009" name="Insect Mol. Biol.">
        <title>Transcriptome analysis of the salivary glands of the female tick Amblyomma americanum (Acari: Ixodidae).</title>
        <authorList>
            <person name="Aljamali M.N."/>
            <person name="Hern L."/>
            <person name="Kupfer D."/>
            <person name="Downard S."/>
            <person name="So S."/>
            <person name="Roe B.A."/>
            <person name="Sauer J.R."/>
            <person name="Essenberg R.C."/>
        </authorList>
    </citation>
    <scope>NUCLEOTIDE SEQUENCE</scope>
    <source>
        <tissue evidence="2">Salivary gland</tissue>
    </source>
</reference>
<name>B5M7A5_AMBAM</name>
<sequence length="141" mass="16414">MQRMLALGFLILSVAPFEVAGSWNFTKHVENYIEKLNSTMLNITSWGMTKDYSYWTDSAGANNTLPITARAGAINFMPSVIELIPLRHNYQFEVIEHYLRLTKSIYGPFLLPVNFSFELYENQTLKKENVTFYMNNRTREN</sequence>
<proteinExistence type="evidence at transcript level"/>
<keyword evidence="1" id="KW-0732">Signal</keyword>
<protein>
    <submittedName>
        <fullName evidence="2">Immunosuppressant protein p36</fullName>
    </submittedName>
</protein>
<dbReference type="EMBL" id="EZ000294">
    <property type="protein sequence ID" value="ACG76273.1"/>
    <property type="molecule type" value="mRNA"/>
</dbReference>
<organism evidence="2">
    <name type="scientific">Amblyomma americanum</name>
    <name type="common">Lone star tick</name>
    <dbReference type="NCBI Taxonomy" id="6943"/>
    <lineage>
        <taxon>Eukaryota</taxon>
        <taxon>Metazoa</taxon>
        <taxon>Ecdysozoa</taxon>
        <taxon>Arthropoda</taxon>
        <taxon>Chelicerata</taxon>
        <taxon>Arachnida</taxon>
        <taxon>Acari</taxon>
        <taxon>Parasitiformes</taxon>
        <taxon>Ixodida</taxon>
        <taxon>Ixodoidea</taxon>
        <taxon>Ixodidae</taxon>
        <taxon>Amblyomminae</taxon>
        <taxon>Amblyomma</taxon>
    </lineage>
</organism>
<feature type="chain" id="PRO_5002834726" evidence="1">
    <location>
        <begin position="22"/>
        <end position="141"/>
    </location>
</feature>
<feature type="signal peptide" evidence="1">
    <location>
        <begin position="1"/>
        <end position="21"/>
    </location>
</feature>
<feature type="non-terminal residue" evidence="2">
    <location>
        <position position="141"/>
    </location>
</feature>
<accession>B5M7A5</accession>
<evidence type="ECO:0000313" key="2">
    <source>
        <dbReference type="EMBL" id="ACG76273.1"/>
    </source>
</evidence>
<evidence type="ECO:0000256" key="1">
    <source>
        <dbReference type="SAM" id="SignalP"/>
    </source>
</evidence>
<dbReference type="AlphaFoldDB" id="B5M7A5"/>